<dbReference type="GO" id="GO:0070403">
    <property type="term" value="F:NAD+ binding"/>
    <property type="evidence" value="ECO:0007669"/>
    <property type="project" value="InterPro"/>
</dbReference>
<keyword evidence="4" id="KW-0862">Zinc</keyword>
<dbReference type="RefSeq" id="WP_151866400.1">
    <property type="nucleotide sequence ID" value="NZ_WBZB01000039.1"/>
</dbReference>
<dbReference type="PROSITE" id="PS50305">
    <property type="entry name" value="SIRTUIN"/>
    <property type="match status" value="1"/>
</dbReference>
<keyword evidence="2" id="KW-0808">Transferase</keyword>
<comment type="caution">
    <text evidence="6">The sequence shown here is derived from an EMBL/GenBank/DDBJ whole genome shotgun (WGS) entry which is preliminary data.</text>
</comment>
<reference evidence="6 7" key="1">
    <citation type="submission" date="2019-10" db="EMBL/GenBank/DDBJ databases">
        <title>Alkaliphilus serpentinus sp. nov. and Alkaliphilus pronyensis sp. nov., two novel anaerobic alkaliphilic species isolated from the serpentinized-hosted hydrothermal field of the Prony Bay (New Caledonia).</title>
        <authorList>
            <person name="Postec A."/>
        </authorList>
    </citation>
    <scope>NUCLEOTIDE SEQUENCE [LARGE SCALE GENOMIC DNA]</scope>
    <source>
        <strain evidence="6 7">LacT</strain>
    </source>
</reference>
<dbReference type="SUPFAM" id="SSF52467">
    <property type="entry name" value="DHS-like NAD/FAD-binding domain"/>
    <property type="match status" value="1"/>
</dbReference>
<sequence length="200" mass="22366">MKRIVAFTGAGVSKASGIPTFNEMGELRNLLTRDYFNENPNHFYKILKELHSTIKGAKPNGAHLALAKHNIPIVTMNIDSLHEKAGSKRVIEIHGNLNSIFCPKCLRSYDLEGVNEKIYCTHCDTLLQPKVVLYGDEIPLYFEAISMVSEADVLLVVGTSFYTSTAHDLVYRAERMGIEVKLINRDAEVEVPQYLAKILG</sequence>
<dbReference type="Proteomes" id="UP000465601">
    <property type="component" value="Unassembled WGS sequence"/>
</dbReference>
<feature type="binding site" evidence="4">
    <location>
        <position position="120"/>
    </location>
    <ligand>
        <name>Zn(2+)</name>
        <dbReference type="ChEBI" id="CHEBI:29105"/>
    </ligand>
</feature>
<dbReference type="EMBL" id="WBZB01000039">
    <property type="protein sequence ID" value="KAB3528844.1"/>
    <property type="molecule type" value="Genomic_DNA"/>
</dbReference>
<organism evidence="6 7">
    <name type="scientific">Alkaliphilus serpentinus</name>
    <dbReference type="NCBI Taxonomy" id="1482731"/>
    <lineage>
        <taxon>Bacteria</taxon>
        <taxon>Bacillati</taxon>
        <taxon>Bacillota</taxon>
        <taxon>Clostridia</taxon>
        <taxon>Peptostreptococcales</taxon>
        <taxon>Natronincolaceae</taxon>
        <taxon>Alkaliphilus</taxon>
    </lineage>
</organism>
<evidence type="ECO:0000259" key="5">
    <source>
        <dbReference type="PROSITE" id="PS50305"/>
    </source>
</evidence>
<dbReference type="PANTHER" id="PTHR11085">
    <property type="entry name" value="NAD-DEPENDENT PROTEIN DEACYLASE SIRTUIN-5, MITOCHONDRIAL-RELATED"/>
    <property type="match status" value="1"/>
</dbReference>
<keyword evidence="3" id="KW-0520">NAD</keyword>
<evidence type="ECO:0000256" key="4">
    <source>
        <dbReference type="PROSITE-ProRule" id="PRU00236"/>
    </source>
</evidence>
<dbReference type="InterPro" id="IPR026590">
    <property type="entry name" value="Ssirtuin_cat_dom"/>
</dbReference>
<evidence type="ECO:0000256" key="3">
    <source>
        <dbReference type="ARBA" id="ARBA00023027"/>
    </source>
</evidence>
<evidence type="ECO:0000313" key="6">
    <source>
        <dbReference type="EMBL" id="KAB3528844.1"/>
    </source>
</evidence>
<proteinExistence type="predicted"/>
<dbReference type="OrthoDB" id="9800582at2"/>
<dbReference type="Gene3D" id="3.30.1600.10">
    <property type="entry name" value="SIR2/SIRT2 'Small Domain"/>
    <property type="match status" value="1"/>
</dbReference>
<feature type="binding site" evidence="4">
    <location>
        <position position="105"/>
    </location>
    <ligand>
        <name>Zn(2+)</name>
        <dbReference type="ChEBI" id="CHEBI:29105"/>
    </ligand>
</feature>
<protein>
    <recommendedName>
        <fullName evidence="1">protein acetyllysine N-acetyltransferase</fullName>
        <ecNumber evidence="1">2.3.1.286</ecNumber>
    </recommendedName>
</protein>
<evidence type="ECO:0000313" key="7">
    <source>
        <dbReference type="Proteomes" id="UP000465601"/>
    </source>
</evidence>
<dbReference type="GO" id="GO:0046872">
    <property type="term" value="F:metal ion binding"/>
    <property type="evidence" value="ECO:0007669"/>
    <property type="project" value="UniProtKB-KW"/>
</dbReference>
<dbReference type="EC" id="2.3.1.286" evidence="1"/>
<evidence type="ECO:0000256" key="2">
    <source>
        <dbReference type="ARBA" id="ARBA00022679"/>
    </source>
</evidence>
<evidence type="ECO:0000256" key="1">
    <source>
        <dbReference type="ARBA" id="ARBA00012928"/>
    </source>
</evidence>
<feature type="binding site" evidence="4">
    <location>
        <position position="123"/>
    </location>
    <ligand>
        <name>Zn(2+)</name>
        <dbReference type="ChEBI" id="CHEBI:29105"/>
    </ligand>
</feature>
<dbReference type="GO" id="GO:0017136">
    <property type="term" value="F:histone deacetylase activity, NAD-dependent"/>
    <property type="evidence" value="ECO:0007669"/>
    <property type="project" value="TreeGrafter"/>
</dbReference>
<dbReference type="InterPro" id="IPR026591">
    <property type="entry name" value="Sirtuin_cat_small_dom_sf"/>
</dbReference>
<accession>A0A833M6Q2</accession>
<keyword evidence="4" id="KW-0479">Metal-binding</keyword>
<keyword evidence="7" id="KW-1185">Reference proteome</keyword>
<dbReference type="InterPro" id="IPR029035">
    <property type="entry name" value="DHS-like_NAD/FAD-binding_dom"/>
</dbReference>
<dbReference type="AlphaFoldDB" id="A0A833M6Q2"/>
<gene>
    <name evidence="6" type="ORF">F8153_11000</name>
</gene>
<dbReference type="InterPro" id="IPR050134">
    <property type="entry name" value="NAD-dep_sirtuin_deacylases"/>
</dbReference>
<dbReference type="PANTHER" id="PTHR11085:SF4">
    <property type="entry name" value="NAD-DEPENDENT PROTEIN DEACYLASE"/>
    <property type="match status" value="1"/>
</dbReference>
<feature type="active site" description="Proton acceptor" evidence="4">
    <location>
        <position position="94"/>
    </location>
</feature>
<dbReference type="Pfam" id="PF02146">
    <property type="entry name" value="SIR2"/>
    <property type="match status" value="1"/>
</dbReference>
<feature type="domain" description="Deacetylase sirtuin-type" evidence="5">
    <location>
        <begin position="1"/>
        <end position="200"/>
    </location>
</feature>
<name>A0A833M6Q2_9FIRM</name>
<dbReference type="Gene3D" id="3.40.50.1220">
    <property type="entry name" value="TPP-binding domain"/>
    <property type="match status" value="1"/>
</dbReference>
<dbReference type="InterPro" id="IPR003000">
    <property type="entry name" value="Sirtuin"/>
</dbReference>
<feature type="binding site" evidence="4">
    <location>
        <position position="102"/>
    </location>
    <ligand>
        <name>Zn(2+)</name>
        <dbReference type="ChEBI" id="CHEBI:29105"/>
    </ligand>
</feature>